<organism evidence="8 9">
    <name type="scientific">Aphanocapsa feldmannii 277cV</name>
    <dbReference type="NCBI Taxonomy" id="2507553"/>
    <lineage>
        <taxon>Bacteria</taxon>
        <taxon>Bacillati</taxon>
        <taxon>Cyanobacteriota</taxon>
        <taxon>Cyanophyceae</taxon>
        <taxon>Oscillatoriophycideae</taxon>
        <taxon>Chroococcales</taxon>
        <taxon>Microcystaceae</taxon>
        <taxon>Aphanocapsa</taxon>
    </lineage>
</organism>
<keyword evidence="3 5" id="KW-0479">Metal-binding</keyword>
<feature type="binding site" evidence="6">
    <location>
        <position position="51"/>
    </location>
    <ligand>
        <name>Fe cation</name>
        <dbReference type="ChEBI" id="CHEBI:24875"/>
        <label>3</label>
    </ligand>
</feature>
<dbReference type="EC" id="1.16.3.1" evidence="5"/>
<evidence type="ECO:0000259" key="7">
    <source>
        <dbReference type="PROSITE" id="PS50905"/>
    </source>
</evidence>
<dbReference type="Gene3D" id="1.20.1260.10">
    <property type="match status" value="1"/>
</dbReference>
<keyword evidence="1 5" id="KW-0409">Iron storage</keyword>
<dbReference type="InterPro" id="IPR009040">
    <property type="entry name" value="Ferritin-like_diiron"/>
</dbReference>
<dbReference type="GO" id="GO:0005829">
    <property type="term" value="C:cytosol"/>
    <property type="evidence" value="ECO:0007669"/>
    <property type="project" value="TreeGrafter"/>
</dbReference>
<dbReference type="GO" id="GO:0008199">
    <property type="term" value="F:ferric iron binding"/>
    <property type="evidence" value="ECO:0007669"/>
    <property type="project" value="InterPro"/>
</dbReference>
<feature type="binding site" evidence="6">
    <location>
        <position position="131"/>
    </location>
    <ligand>
        <name>Fe cation</name>
        <dbReference type="ChEBI" id="CHEBI:24875"/>
        <label>2</label>
    </ligand>
</feature>
<gene>
    <name evidence="8" type="ORF">ERJ67_11610</name>
</gene>
<evidence type="ECO:0000256" key="3">
    <source>
        <dbReference type="ARBA" id="ARBA00022723"/>
    </source>
</evidence>
<proteinExistence type="inferred from homology"/>
<feature type="binding site" evidence="6">
    <location>
        <position position="95"/>
    </location>
    <ligand>
        <name>Fe cation</name>
        <dbReference type="ChEBI" id="CHEBI:24875"/>
        <label>2</label>
    </ligand>
</feature>
<protein>
    <recommendedName>
        <fullName evidence="5">Bacterioferritin</fullName>
        <ecNumber evidence="5">1.16.3.1</ecNumber>
    </recommendedName>
</protein>
<dbReference type="PROSITE" id="PS51257">
    <property type="entry name" value="PROKAR_LIPOPROTEIN"/>
    <property type="match status" value="1"/>
</dbReference>
<dbReference type="PROSITE" id="PS50905">
    <property type="entry name" value="FERRITIN_LIKE"/>
    <property type="match status" value="1"/>
</dbReference>
<evidence type="ECO:0000256" key="1">
    <source>
        <dbReference type="ARBA" id="ARBA00022434"/>
    </source>
</evidence>
<accession>A0A524RKE2</accession>
<sequence length="155" mass="17278">MNGLNPRVLAYLGRALSLELSAVQQYMTQACLVGLWGETEAADRFRQETLEEMGHAERIVQQMLRLRVAPSASQLQPVTTASDLRGLLAGNAVLEQSLISHYDGATRFCHHIGDSENAAFFQSLLEEEQHHGQELAEWLHSLDPQNQPQPARATF</sequence>
<dbReference type="InterPro" id="IPR009078">
    <property type="entry name" value="Ferritin-like_SF"/>
</dbReference>
<dbReference type="PIRSF" id="PIRSF002560">
    <property type="entry name" value="Bacterioferritin"/>
    <property type="match status" value="1"/>
</dbReference>
<feature type="binding site" evidence="6">
    <location>
        <position position="52"/>
    </location>
    <ligand>
        <name>Fe cation</name>
        <dbReference type="ChEBI" id="CHEBI:24875"/>
        <label>1</label>
    </ligand>
</feature>
<feature type="binding site" evidence="6">
    <location>
        <position position="128"/>
    </location>
    <ligand>
        <name>Fe cation</name>
        <dbReference type="ChEBI" id="CHEBI:24875"/>
        <label>2</label>
    </ligand>
</feature>
<dbReference type="PANTHER" id="PTHR30295">
    <property type="entry name" value="BACTERIOFERRITIN"/>
    <property type="match status" value="1"/>
</dbReference>
<dbReference type="InterPro" id="IPR008331">
    <property type="entry name" value="Ferritin_DPS_dom"/>
</dbReference>
<evidence type="ECO:0000313" key="8">
    <source>
        <dbReference type="EMBL" id="TGG89963.1"/>
    </source>
</evidence>
<feature type="binding site" evidence="6">
    <location>
        <position position="19"/>
    </location>
    <ligand>
        <name>Fe cation</name>
        <dbReference type="ChEBI" id="CHEBI:24875"/>
        <label>1</label>
    </ligand>
</feature>
<dbReference type="InterPro" id="IPR012347">
    <property type="entry name" value="Ferritin-like"/>
</dbReference>
<comment type="function">
    <text evidence="5">Iron-storage protein, whose ferroxidase center binds Fe(2+), oxidizes it using dioxygen to Fe(3+), and participates in the subsequent Fe(3+) oxide mineral core formation within the central cavity of the BFR protein shell.</text>
</comment>
<feature type="domain" description="Ferritin-like diiron" evidence="7">
    <location>
        <begin position="2"/>
        <end position="146"/>
    </location>
</feature>
<dbReference type="GO" id="GO:0006826">
    <property type="term" value="P:iron ion transport"/>
    <property type="evidence" value="ECO:0007669"/>
    <property type="project" value="InterPro"/>
</dbReference>
<comment type="caution">
    <text evidence="8">The sequence shown here is derived from an EMBL/GenBank/DDBJ whole genome shotgun (WGS) entry which is preliminary data.</text>
</comment>
<dbReference type="PRINTS" id="PR00601">
    <property type="entry name" value="BACFERRITIN"/>
</dbReference>
<keyword evidence="2" id="KW-0349">Heme</keyword>
<feature type="binding site" evidence="6">
    <location>
        <position position="55"/>
    </location>
    <ligand>
        <name>Fe cation</name>
        <dbReference type="ChEBI" id="CHEBI:24875"/>
        <label>1</label>
    </ligand>
</feature>
<dbReference type="GO" id="GO:0006879">
    <property type="term" value="P:intracellular iron ion homeostasis"/>
    <property type="evidence" value="ECO:0007669"/>
    <property type="project" value="UniProtKB-KW"/>
</dbReference>
<dbReference type="InterPro" id="IPR002024">
    <property type="entry name" value="Bacterioferritin"/>
</dbReference>
<dbReference type="SUPFAM" id="SSF47240">
    <property type="entry name" value="Ferritin-like"/>
    <property type="match status" value="1"/>
</dbReference>
<reference evidence="8 9" key="1">
    <citation type="journal article" date="2019" name="mSystems">
        <title>Life at home and on the roam: Genomic adaptions reflect the dual lifestyle of an intracellular, facultative symbiont.</title>
        <authorList>
            <person name="Burgsdorf I."/>
        </authorList>
    </citation>
    <scope>NUCLEOTIDE SEQUENCE [LARGE SCALE GENOMIC DNA]</scope>
    <source>
        <strain evidence="8">277cV</strain>
    </source>
</reference>
<dbReference type="AlphaFoldDB" id="A0A524RKE2"/>
<feature type="binding site" evidence="6">
    <location>
        <position position="52"/>
    </location>
    <ligand>
        <name>Fe cation</name>
        <dbReference type="ChEBI" id="CHEBI:24875"/>
        <label>2</label>
    </ligand>
</feature>
<comment type="similarity">
    <text evidence="5">Belongs to the bacterioferritin family.</text>
</comment>
<evidence type="ECO:0000256" key="6">
    <source>
        <dbReference type="PIRSR" id="PIRSR002560-1"/>
    </source>
</evidence>
<name>A0A524RKE2_9CHRO</name>
<evidence type="ECO:0000256" key="4">
    <source>
        <dbReference type="ARBA" id="ARBA00023004"/>
    </source>
</evidence>
<dbReference type="Proteomes" id="UP000317990">
    <property type="component" value="Unassembled WGS sequence"/>
</dbReference>
<feature type="binding site" evidence="6">
    <location>
        <position position="128"/>
    </location>
    <ligand>
        <name>Fe cation</name>
        <dbReference type="ChEBI" id="CHEBI:24875"/>
        <label>1</label>
    </ligand>
</feature>
<dbReference type="Pfam" id="PF00210">
    <property type="entry name" value="Ferritin"/>
    <property type="match status" value="1"/>
</dbReference>
<evidence type="ECO:0000313" key="9">
    <source>
        <dbReference type="Proteomes" id="UP000317990"/>
    </source>
</evidence>
<evidence type="ECO:0000256" key="2">
    <source>
        <dbReference type="ARBA" id="ARBA00022617"/>
    </source>
</evidence>
<dbReference type="EMBL" id="SRMO01000100">
    <property type="protein sequence ID" value="TGG89963.1"/>
    <property type="molecule type" value="Genomic_DNA"/>
</dbReference>
<dbReference type="GO" id="GO:0020037">
    <property type="term" value="F:heme binding"/>
    <property type="evidence" value="ECO:0007669"/>
    <property type="project" value="TreeGrafter"/>
</dbReference>
<comment type="catalytic activity">
    <reaction evidence="5">
        <text>4 Fe(2+) + O2 + 4 H(+) = 4 Fe(3+) + 2 H2O</text>
        <dbReference type="Rhea" id="RHEA:11148"/>
        <dbReference type="ChEBI" id="CHEBI:15377"/>
        <dbReference type="ChEBI" id="CHEBI:15378"/>
        <dbReference type="ChEBI" id="CHEBI:15379"/>
        <dbReference type="ChEBI" id="CHEBI:29033"/>
        <dbReference type="ChEBI" id="CHEBI:29034"/>
        <dbReference type="EC" id="1.16.3.1"/>
    </reaction>
</comment>
<keyword evidence="4 5" id="KW-0408">Iron</keyword>
<dbReference type="PANTHER" id="PTHR30295:SF0">
    <property type="entry name" value="BACTERIOFERRITIN"/>
    <property type="match status" value="1"/>
</dbReference>
<feature type="binding site" description="axial binding residue" evidence="6">
    <location>
        <position position="53"/>
    </location>
    <ligand>
        <name>heme b</name>
        <dbReference type="ChEBI" id="CHEBI:60344"/>
        <note>ligand shared between dimeric partners</note>
    </ligand>
    <ligandPart>
        <name>Fe</name>
        <dbReference type="ChEBI" id="CHEBI:18248"/>
    </ligandPart>
</feature>
<evidence type="ECO:0000256" key="5">
    <source>
        <dbReference type="PIRNR" id="PIRNR002560"/>
    </source>
</evidence>
<dbReference type="GO" id="GO:0004322">
    <property type="term" value="F:ferroxidase activity"/>
    <property type="evidence" value="ECO:0007669"/>
    <property type="project" value="UniProtKB-EC"/>
</dbReference>